<keyword evidence="4" id="KW-0040">ANK repeat</keyword>
<dbReference type="PROSITE" id="PS00383">
    <property type="entry name" value="TYR_PHOSPHATASE_1"/>
    <property type="match status" value="1"/>
</dbReference>
<comment type="similarity">
    <text evidence="2">Belongs to the protein-tyrosine phosphatase family. Non-receptor class myotubularin subfamily.</text>
</comment>
<feature type="repeat" description="ANK" evidence="4">
    <location>
        <begin position="773"/>
        <end position="801"/>
    </location>
</feature>
<dbReference type="InterPro" id="IPR003595">
    <property type="entry name" value="Tyr_Pase_cat"/>
</dbReference>
<evidence type="ECO:0000313" key="7">
    <source>
        <dbReference type="Proteomes" id="UP001176941"/>
    </source>
</evidence>
<dbReference type="CDD" id="cd03587">
    <property type="entry name" value="SOCS"/>
    <property type="match status" value="1"/>
</dbReference>
<dbReference type="Pfam" id="PF12796">
    <property type="entry name" value="Ank_2"/>
    <property type="match status" value="1"/>
</dbReference>
<feature type="repeat" description="ANK" evidence="4">
    <location>
        <begin position="727"/>
        <end position="759"/>
    </location>
</feature>
<dbReference type="InterPro" id="IPR002110">
    <property type="entry name" value="Ankyrin_rpt"/>
</dbReference>
<proteinExistence type="inferred from homology"/>
<keyword evidence="3" id="KW-0443">Lipid metabolism</keyword>
<dbReference type="Gene3D" id="1.25.40.20">
    <property type="entry name" value="Ankyrin repeat-containing domain"/>
    <property type="match status" value="1"/>
</dbReference>
<evidence type="ECO:0000256" key="2">
    <source>
        <dbReference type="ARBA" id="ARBA00007471"/>
    </source>
</evidence>
<dbReference type="PANTHER" id="PTHR10807">
    <property type="entry name" value="MYOTUBULARIN-RELATED"/>
    <property type="match status" value="1"/>
</dbReference>
<dbReference type="SUPFAM" id="SSF50729">
    <property type="entry name" value="PH domain-like"/>
    <property type="match status" value="1"/>
</dbReference>
<dbReference type="InterPro" id="IPR001496">
    <property type="entry name" value="SOCS_box"/>
</dbReference>
<dbReference type="Pfam" id="PF06602">
    <property type="entry name" value="Myotub-related"/>
    <property type="match status" value="1"/>
</dbReference>
<dbReference type="SMART" id="SM00969">
    <property type="entry name" value="SOCS_box"/>
    <property type="match status" value="1"/>
</dbReference>
<dbReference type="Pfam" id="PF00023">
    <property type="entry name" value="Ank"/>
    <property type="match status" value="1"/>
</dbReference>
<dbReference type="InterPro" id="IPR029021">
    <property type="entry name" value="Prot-tyrosine_phosphatase-like"/>
</dbReference>
<name>A0ABN9A7R5_RANTA</name>
<sequence>MDHITVPKVENVKLLGRYRDKKPANGSLYLTATHLIYVEASGAARKETWIALHHIATVEKLPVTSLGCPLILHCKNFRVAHFVLESDVVCHEVYISLLKLSQPELPEDLYAFSYNPKFSKDMRENGWKLIDQTSDFGRMGIPNRYWTITDANRNYEICNTYPPEIVVPKSVTLGTVVGSSKFRSKERVPVLSYLYKENNAAICRCSQPLSGFYTRCIDDELLLEAIRQTNPGSQFLYVVDTRPKLNALANRAAGKGYENEDNYANIRFRFMSIENIHVMRNSLQKLLEVCELKTPTMSEFLSGLESSGWLRHIKAIMDAGIFIAKAVKVEKTNVLVHCSDGWDRTAQVCSVASILLDPFYRTFKGLMILIEKEWICMGHKFSQRCGHLDGDSKEVSPIFTQFLDCIWQLMEQFPCAFEFNENFLLEIHDHVFSCQFGNFLGNCQKDRDDLRIYEKTHSVWPFLVQRKPDFRNPLYKGFTVYGVLNPSTVPYNIQFWCGMYNRFDKGLQPKQSMLESLLEIKKQRSMLEADVHKLEKAVLLTVETGGSACSSPWGSRGLPLEGPPRPSASQRSLSLLFLSPTDLAYPPAHNENSFAPISQGENFMDITKIFSLLQPDEEDTDTGEKQALNQAVYNNDSYTLDQLLCQERYKRFINSRSGWGVPGTPLRLAAAYGHLSCLQVLLAHGADVDSLDVKAQTPLFTAVSHGHLDCVRVLLEAGACPGGSIYNNCSPVLTAARDGAVTILQELLGHGAEVNVKAKLPVWASNIASCSGPLYLAAVYGHLDCFRLLLLHGADPDYNCTDQHLLARIPRPRTLLEICLHHNCEPEYIRLLIDFGANIYLPSLSLDLNSQYDKSTALLVQARATPRSLLSQARLVIRRSLCHTSQPQAIDQLDIPPMLISYLKHQL</sequence>
<evidence type="ECO:0000256" key="4">
    <source>
        <dbReference type="PROSITE-ProRule" id="PRU00023"/>
    </source>
</evidence>
<dbReference type="InterPro" id="IPR036770">
    <property type="entry name" value="Ankyrin_rpt-contain_sf"/>
</dbReference>
<evidence type="ECO:0000259" key="5">
    <source>
        <dbReference type="PROSITE" id="PS51339"/>
    </source>
</evidence>
<gene>
    <name evidence="6" type="ORF">MRATA1EN1_LOCUS29398</name>
</gene>
<dbReference type="SUPFAM" id="SSF52799">
    <property type="entry name" value="(Phosphotyrosine protein) phosphatases II"/>
    <property type="match status" value="1"/>
</dbReference>
<keyword evidence="7" id="KW-1185">Reference proteome</keyword>
<protein>
    <recommendedName>
        <fullName evidence="5">Myotubularin phosphatase domain-containing protein</fullName>
    </recommendedName>
</protein>
<dbReference type="InterPro" id="IPR030564">
    <property type="entry name" value="Myotubularin"/>
</dbReference>
<dbReference type="Pfam" id="PF21098">
    <property type="entry name" value="PH-GRAM_MTMR6-like"/>
    <property type="match status" value="1"/>
</dbReference>
<dbReference type="Proteomes" id="UP001176941">
    <property type="component" value="Chromosome X"/>
</dbReference>
<reference evidence="6" key="1">
    <citation type="submission" date="2023-04" db="EMBL/GenBank/DDBJ databases">
        <authorList>
            <consortium name="ELIXIR-Norway"/>
        </authorList>
    </citation>
    <scope>NUCLEOTIDE SEQUENCE [LARGE SCALE GENOMIC DNA]</scope>
</reference>
<comment type="pathway">
    <text evidence="1">Protein modification; protein ubiquitination.</text>
</comment>
<organism evidence="6 7">
    <name type="scientific">Rangifer tarandus platyrhynchus</name>
    <name type="common">Svalbard reindeer</name>
    <dbReference type="NCBI Taxonomy" id="3082113"/>
    <lineage>
        <taxon>Eukaryota</taxon>
        <taxon>Metazoa</taxon>
        <taxon>Chordata</taxon>
        <taxon>Craniata</taxon>
        <taxon>Vertebrata</taxon>
        <taxon>Euteleostomi</taxon>
        <taxon>Mammalia</taxon>
        <taxon>Eutheria</taxon>
        <taxon>Laurasiatheria</taxon>
        <taxon>Artiodactyla</taxon>
        <taxon>Ruminantia</taxon>
        <taxon>Pecora</taxon>
        <taxon>Cervidae</taxon>
        <taxon>Odocoileinae</taxon>
        <taxon>Rangifer</taxon>
    </lineage>
</organism>
<feature type="domain" description="Myotubularin phosphatase" evidence="5">
    <location>
        <begin position="126"/>
        <end position="500"/>
    </location>
</feature>
<dbReference type="InterPro" id="IPR011993">
    <property type="entry name" value="PH-like_dom_sf"/>
</dbReference>
<evidence type="ECO:0000256" key="3">
    <source>
        <dbReference type="ARBA" id="ARBA00023098"/>
    </source>
</evidence>
<dbReference type="PANTHER" id="PTHR10807:SF36">
    <property type="entry name" value="MYOTUBULARIN-RELATED PROTEIN 8"/>
    <property type="match status" value="1"/>
</dbReference>
<dbReference type="SMART" id="SM00248">
    <property type="entry name" value="ANK"/>
    <property type="match status" value="5"/>
</dbReference>
<dbReference type="SMART" id="SM00404">
    <property type="entry name" value="PTPc_motif"/>
    <property type="match status" value="1"/>
</dbReference>
<dbReference type="InterPro" id="IPR048994">
    <property type="entry name" value="PH-GRAM_MTMR6-9"/>
</dbReference>
<dbReference type="EMBL" id="OX460343">
    <property type="protein sequence ID" value="CAI9180436.1"/>
    <property type="molecule type" value="Genomic_DNA"/>
</dbReference>
<evidence type="ECO:0000313" key="6">
    <source>
        <dbReference type="EMBL" id="CAI9180436.1"/>
    </source>
</evidence>
<accession>A0ABN9A7R5</accession>
<dbReference type="PROSITE" id="PS50088">
    <property type="entry name" value="ANK_REPEAT"/>
    <property type="match status" value="4"/>
</dbReference>
<feature type="repeat" description="ANK" evidence="4">
    <location>
        <begin position="664"/>
        <end position="693"/>
    </location>
</feature>
<dbReference type="InterPro" id="IPR010569">
    <property type="entry name" value="Myotubularin-like_Pase_dom"/>
</dbReference>
<dbReference type="Gene3D" id="2.30.29.30">
    <property type="entry name" value="Pleckstrin-homology domain (PH domain)/Phosphotyrosine-binding domain (PTB)"/>
    <property type="match status" value="1"/>
</dbReference>
<dbReference type="PROSITE" id="PS50297">
    <property type="entry name" value="ANK_REP_REGION"/>
    <property type="match status" value="4"/>
</dbReference>
<evidence type="ECO:0000256" key="1">
    <source>
        <dbReference type="ARBA" id="ARBA00004906"/>
    </source>
</evidence>
<feature type="repeat" description="ANK" evidence="4">
    <location>
        <begin position="694"/>
        <end position="719"/>
    </location>
</feature>
<dbReference type="PROSITE" id="PS51339">
    <property type="entry name" value="PPASE_MYOTUBULARIN"/>
    <property type="match status" value="1"/>
</dbReference>
<dbReference type="SUPFAM" id="SSF48403">
    <property type="entry name" value="Ankyrin repeat"/>
    <property type="match status" value="1"/>
</dbReference>
<dbReference type="InterPro" id="IPR016130">
    <property type="entry name" value="Tyr_Pase_AS"/>
</dbReference>
<dbReference type="Pfam" id="PF07525">
    <property type="entry name" value="SOCS_box"/>
    <property type="match status" value="1"/>
</dbReference>